<proteinExistence type="inferred from homology"/>
<dbReference type="GO" id="GO:0004519">
    <property type="term" value="F:endonuclease activity"/>
    <property type="evidence" value="ECO:0007669"/>
    <property type="project" value="UniProtKB-KW"/>
</dbReference>
<dbReference type="EMBL" id="LJQO01000332">
    <property type="protein sequence ID" value="KPX68743.1"/>
    <property type="molecule type" value="Genomic_DNA"/>
</dbReference>
<comment type="caution">
    <text evidence="4">The sequence shown here is derived from an EMBL/GenBank/DDBJ whole genome shotgun (WGS) entry which is preliminary data.</text>
</comment>
<dbReference type="Proteomes" id="UP000270873">
    <property type="component" value="Unassembled WGS sequence"/>
</dbReference>
<evidence type="ECO:0000313" key="4">
    <source>
        <dbReference type="EMBL" id="KPX68743.1"/>
    </source>
</evidence>
<keyword evidence="4" id="KW-0255">Endonuclease</keyword>
<evidence type="ECO:0000313" key="5">
    <source>
        <dbReference type="EMBL" id="RMS49042.1"/>
    </source>
</evidence>
<dbReference type="InterPro" id="IPR013321">
    <property type="entry name" value="Arc_rbn_hlx_hlx"/>
</dbReference>
<feature type="region of interest" description="Disordered" evidence="3">
    <location>
        <begin position="89"/>
        <end position="109"/>
    </location>
</feature>
<dbReference type="InterPro" id="IPR007337">
    <property type="entry name" value="RelB/DinJ"/>
</dbReference>
<evidence type="ECO:0000256" key="1">
    <source>
        <dbReference type="ARBA" id="ARBA00010562"/>
    </source>
</evidence>
<dbReference type="Pfam" id="PF04221">
    <property type="entry name" value="RelB"/>
    <property type="match status" value="1"/>
</dbReference>
<gene>
    <name evidence="4" type="ORF">ALO53_200010</name>
    <name evidence="5" type="ORF">ALP66_03924</name>
</gene>
<accession>A0A0N8RWR7</accession>
<evidence type="ECO:0000256" key="3">
    <source>
        <dbReference type="SAM" id="MobiDB-lite"/>
    </source>
</evidence>
<dbReference type="PANTHER" id="PTHR38781:SF1">
    <property type="entry name" value="ANTITOXIN DINJ-RELATED"/>
    <property type="match status" value="1"/>
</dbReference>
<dbReference type="RefSeq" id="WP_003381772.1">
    <property type="nucleotide sequence ID" value="NZ_LJQO01000332.1"/>
</dbReference>
<evidence type="ECO:0000313" key="6">
    <source>
        <dbReference type="Proteomes" id="UP000050469"/>
    </source>
</evidence>
<dbReference type="GO" id="GO:0006355">
    <property type="term" value="P:regulation of DNA-templated transcription"/>
    <property type="evidence" value="ECO:0007669"/>
    <property type="project" value="InterPro"/>
</dbReference>
<keyword evidence="4" id="KW-0378">Hydrolase</keyword>
<dbReference type="AlphaFoldDB" id="A0A0N8RWR7"/>
<organism evidence="4 6">
    <name type="scientific">Pseudomonas amygdali pv. photiniae</name>
    <dbReference type="NCBI Taxonomy" id="251724"/>
    <lineage>
        <taxon>Bacteria</taxon>
        <taxon>Pseudomonadati</taxon>
        <taxon>Pseudomonadota</taxon>
        <taxon>Gammaproteobacteria</taxon>
        <taxon>Pseudomonadales</taxon>
        <taxon>Pseudomonadaceae</taxon>
        <taxon>Pseudomonas</taxon>
        <taxon>Pseudomonas amygdali</taxon>
    </lineage>
</organism>
<dbReference type="PATRIC" id="fig|251724.3.peg.6117"/>
<sequence length="109" mass="12103">MTALLKSTDVRCRIEEDLKERATAVLSACGLSLSDAMRLFLRQVVETRGLPFEVKAPSEKTARALAQAREIRSRFDSIDELFEDLDGKEARKTGKSKARPVAKENGVHA</sequence>
<dbReference type="NCBIfam" id="TIGR02384">
    <property type="entry name" value="RelB_DinJ"/>
    <property type="match status" value="1"/>
</dbReference>
<dbReference type="EMBL" id="RBSP01000361">
    <property type="protein sequence ID" value="RMS49042.1"/>
    <property type="molecule type" value="Genomic_DNA"/>
</dbReference>
<keyword evidence="2" id="KW-1277">Toxin-antitoxin system</keyword>
<reference evidence="4 6" key="1">
    <citation type="submission" date="2015-09" db="EMBL/GenBank/DDBJ databases">
        <title>Genome announcement of multiple Pseudomonas syringae strains.</title>
        <authorList>
            <person name="Thakur S."/>
            <person name="Wang P.W."/>
            <person name="Gong Y."/>
            <person name="Weir B.S."/>
            <person name="Guttman D.S."/>
        </authorList>
    </citation>
    <scope>NUCLEOTIDE SEQUENCE [LARGE SCALE GENOMIC DNA]</scope>
    <source>
        <strain evidence="4 6">ICMP7840</strain>
    </source>
</reference>
<protein>
    <submittedName>
        <fullName evidence="5">Antitoxin of YafQ-DinJ toxin-antitoxin system</fullName>
    </submittedName>
    <submittedName>
        <fullName evidence="4">Endonuclease</fullName>
    </submittedName>
</protein>
<keyword evidence="4" id="KW-0540">Nuclease</keyword>
<dbReference type="Proteomes" id="UP000050469">
    <property type="component" value="Unassembled WGS sequence"/>
</dbReference>
<evidence type="ECO:0000256" key="2">
    <source>
        <dbReference type="ARBA" id="ARBA00022649"/>
    </source>
</evidence>
<comment type="similarity">
    <text evidence="1">Belongs to the RelB/DinJ antitoxin family.</text>
</comment>
<reference evidence="5 7" key="2">
    <citation type="submission" date="2018-08" db="EMBL/GenBank/DDBJ databases">
        <title>Recombination of ecologically and evolutionarily significant loci maintains genetic cohesion in the Pseudomonas syringae species complex.</title>
        <authorList>
            <person name="Dillon M."/>
            <person name="Thakur S."/>
            <person name="Almeida R.N.D."/>
            <person name="Weir B.S."/>
            <person name="Guttman D.S."/>
        </authorList>
    </citation>
    <scope>NUCLEOTIDE SEQUENCE [LARGE SCALE GENOMIC DNA]</scope>
    <source>
        <strain evidence="5 7">ICMP 7847</strain>
    </source>
</reference>
<name>A0A0N8RWR7_PSEA0</name>
<dbReference type="Gene3D" id="1.10.1220.10">
    <property type="entry name" value="Met repressor-like"/>
    <property type="match status" value="1"/>
</dbReference>
<dbReference type="GO" id="GO:0006351">
    <property type="term" value="P:DNA-templated transcription"/>
    <property type="evidence" value="ECO:0007669"/>
    <property type="project" value="TreeGrafter"/>
</dbReference>
<dbReference type="PANTHER" id="PTHR38781">
    <property type="entry name" value="ANTITOXIN DINJ-RELATED"/>
    <property type="match status" value="1"/>
</dbReference>
<evidence type="ECO:0000313" key="7">
    <source>
        <dbReference type="Proteomes" id="UP000270873"/>
    </source>
</evidence>